<sequence length="401" mass="43969">MATGPLFGSSGGRSQNKNLVEFRAGRMTLKDKMVYPDKRKGLIYIYQSDDSLMHFCWKDRSLGQVEDDLIIFPDDIEFKKINQCTSGRVYVLKFKSSVRRFFFWMQEPKTEKDEEYCRKVNEYLNNPPSPTANRNNAPDHSGLVGEADLHNILGNMSQQQLMQLFGGIGMSTQNSLNLSTLLSRPVNSSSDSARSQTSQGSRAESTSSDSAASSTRPVTATAALPSQTTETTPSSSSGSSSTSSTTTTSTTAAISSSGNSAATKTTDTPRQQIQLSDLQSILSNMHVPVDKVQDSIELSQVLKPDDIIPILANSEIQQHLLQYLPEGEMLPRTEEELRNTVQSPQFQQALQSFSAALRSRELGPLMTQFGLGDDVANAAAEGDLEAFVKALQEAQKKKEDK</sequence>
<comment type="subcellular location">
    <subcellularLocation>
        <location evidence="2">Cytoplasm</location>
    </subcellularLocation>
    <subcellularLocation>
        <location evidence="1">Nucleus</location>
    </subcellularLocation>
</comment>
<dbReference type="FunFam" id="1.10.2020.20:FF:000001">
    <property type="entry name" value="Proteasomal ubiquitin receptor ADRM1"/>
    <property type="match status" value="1"/>
</dbReference>
<keyword evidence="5" id="KW-0647">Proteasome</keyword>
<evidence type="ECO:0000313" key="10">
    <source>
        <dbReference type="Proteomes" id="UP000515154"/>
    </source>
</evidence>
<feature type="compositionally biased region" description="Low complexity" evidence="7">
    <location>
        <begin position="226"/>
        <end position="263"/>
    </location>
</feature>
<keyword evidence="10" id="KW-1185">Reference proteome</keyword>
<evidence type="ECO:0000256" key="2">
    <source>
        <dbReference type="ARBA" id="ARBA00004496"/>
    </source>
</evidence>
<evidence type="ECO:0000256" key="7">
    <source>
        <dbReference type="SAM" id="MobiDB-lite"/>
    </source>
</evidence>
<dbReference type="InterPro" id="IPR032368">
    <property type="entry name" value="RPN13_DEUBAD"/>
</dbReference>
<dbReference type="PANTHER" id="PTHR12225:SF0">
    <property type="entry name" value="PROTEASOMAL UBIQUITIN RECEPTOR ADRM1"/>
    <property type="match status" value="1"/>
</dbReference>
<organism evidence="10 11">
    <name type="scientific">Octopus sinensis</name>
    <name type="common">East Asian common octopus</name>
    <dbReference type="NCBI Taxonomy" id="2607531"/>
    <lineage>
        <taxon>Eukaryota</taxon>
        <taxon>Metazoa</taxon>
        <taxon>Spiralia</taxon>
        <taxon>Lophotrochozoa</taxon>
        <taxon>Mollusca</taxon>
        <taxon>Cephalopoda</taxon>
        <taxon>Coleoidea</taxon>
        <taxon>Octopodiformes</taxon>
        <taxon>Octopoda</taxon>
        <taxon>Incirrata</taxon>
        <taxon>Octopodidae</taxon>
        <taxon>Octopus</taxon>
    </lineage>
</organism>
<dbReference type="PROSITE" id="PS51917">
    <property type="entry name" value="PRU"/>
    <property type="match status" value="1"/>
</dbReference>
<dbReference type="InterPro" id="IPR044868">
    <property type="entry name" value="Rpn13/ADRM1_Pru"/>
</dbReference>
<proteinExistence type="inferred from homology"/>
<evidence type="ECO:0000256" key="6">
    <source>
        <dbReference type="ARBA" id="ARBA00023242"/>
    </source>
</evidence>
<dbReference type="InterPro" id="IPR044867">
    <property type="entry name" value="DEUBAD_dom"/>
</dbReference>
<dbReference type="FunFam" id="2.30.29.70:FF:000001">
    <property type="entry name" value="Proteasomal ubiquitin receptor ADRM1"/>
    <property type="match status" value="1"/>
</dbReference>
<evidence type="ECO:0000256" key="4">
    <source>
        <dbReference type="ARBA" id="ARBA00022490"/>
    </source>
</evidence>
<feature type="domain" description="Pru" evidence="9">
    <location>
        <begin position="14"/>
        <end position="127"/>
    </location>
</feature>
<dbReference type="Gene3D" id="2.30.29.70">
    <property type="entry name" value="Proteasomal ubiquitin receptor Rpn13/ADRM1"/>
    <property type="match status" value="1"/>
</dbReference>
<keyword evidence="4" id="KW-0963">Cytoplasm</keyword>
<dbReference type="KEGG" id="osn:115223439"/>
<dbReference type="Proteomes" id="UP000515154">
    <property type="component" value="Linkage group LG23"/>
</dbReference>
<dbReference type="PROSITE" id="PS51916">
    <property type="entry name" value="DEUBAD"/>
    <property type="match status" value="1"/>
</dbReference>
<dbReference type="Pfam" id="PF16550">
    <property type="entry name" value="RPN13_C"/>
    <property type="match status" value="1"/>
</dbReference>
<name>A0A6P7TF44_9MOLL</name>
<dbReference type="GO" id="GO:0005737">
    <property type="term" value="C:cytoplasm"/>
    <property type="evidence" value="ECO:0007669"/>
    <property type="project" value="UniProtKB-SubCell"/>
</dbReference>
<dbReference type="RefSeq" id="XP_029649854.1">
    <property type="nucleotide sequence ID" value="XM_029793994.2"/>
</dbReference>
<evidence type="ECO:0000259" key="8">
    <source>
        <dbReference type="PROSITE" id="PS51916"/>
    </source>
</evidence>
<dbReference type="Pfam" id="PF04683">
    <property type="entry name" value="Rpn13_ADRM1_Pru"/>
    <property type="match status" value="1"/>
</dbReference>
<dbReference type="Gene3D" id="1.10.2020.20">
    <property type="match status" value="1"/>
</dbReference>
<evidence type="ECO:0000259" key="9">
    <source>
        <dbReference type="PROSITE" id="PS51917"/>
    </source>
</evidence>
<feature type="domain" description="DEUBAD" evidence="8">
    <location>
        <begin position="288"/>
        <end position="401"/>
    </location>
</feature>
<dbReference type="InterPro" id="IPR038108">
    <property type="entry name" value="RPN13_DEUBAD_sf"/>
</dbReference>
<dbReference type="AlphaFoldDB" id="A0A6P7TF44"/>
<feature type="region of interest" description="Disordered" evidence="7">
    <location>
        <begin position="183"/>
        <end position="269"/>
    </location>
</feature>
<dbReference type="InterPro" id="IPR006773">
    <property type="entry name" value="Rpn13/ADRM1"/>
</dbReference>
<dbReference type="CDD" id="cd13314">
    <property type="entry name" value="PH_Rpn13"/>
    <property type="match status" value="1"/>
</dbReference>
<comment type="similarity">
    <text evidence="3">Belongs to the ADRM1 family.</text>
</comment>
<keyword evidence="11" id="KW-0675">Receptor</keyword>
<dbReference type="GO" id="GO:0070628">
    <property type="term" value="F:proteasome binding"/>
    <property type="evidence" value="ECO:0007669"/>
    <property type="project" value="TreeGrafter"/>
</dbReference>
<evidence type="ECO:0000313" key="11">
    <source>
        <dbReference type="RefSeq" id="XP_029649854.1"/>
    </source>
</evidence>
<evidence type="ECO:0000256" key="1">
    <source>
        <dbReference type="ARBA" id="ARBA00004123"/>
    </source>
</evidence>
<dbReference type="GO" id="GO:0061133">
    <property type="term" value="F:endopeptidase activator activity"/>
    <property type="evidence" value="ECO:0007669"/>
    <property type="project" value="TreeGrafter"/>
</dbReference>
<accession>A0A6P7TF44</accession>
<evidence type="ECO:0000256" key="3">
    <source>
        <dbReference type="ARBA" id="ARBA00009216"/>
    </source>
</evidence>
<dbReference type="GO" id="GO:0005634">
    <property type="term" value="C:nucleus"/>
    <property type="evidence" value="ECO:0007669"/>
    <property type="project" value="UniProtKB-SubCell"/>
</dbReference>
<gene>
    <name evidence="11" type="primary">LOC115223439</name>
</gene>
<protein>
    <submittedName>
        <fullName evidence="11">Proteasomal ubiquitin receptor ADRM1</fullName>
    </submittedName>
</protein>
<evidence type="ECO:0000256" key="5">
    <source>
        <dbReference type="ARBA" id="ARBA00022942"/>
    </source>
</evidence>
<reference evidence="11" key="1">
    <citation type="submission" date="2025-08" db="UniProtKB">
        <authorList>
            <consortium name="RefSeq"/>
        </authorList>
    </citation>
    <scope>IDENTIFICATION</scope>
</reference>
<dbReference type="InterPro" id="IPR038633">
    <property type="entry name" value="Rpn13/ADRM1_Pru_sf"/>
</dbReference>
<dbReference type="GO" id="GO:0008541">
    <property type="term" value="C:proteasome regulatory particle, lid subcomplex"/>
    <property type="evidence" value="ECO:0007669"/>
    <property type="project" value="TreeGrafter"/>
</dbReference>
<feature type="compositionally biased region" description="Low complexity" evidence="7">
    <location>
        <begin position="183"/>
        <end position="216"/>
    </location>
</feature>
<dbReference type="PANTHER" id="PTHR12225">
    <property type="entry name" value="ADHESION REGULATING MOLECULE 1 110 KDA CELL MEMBRANE GLYCOPROTEIN"/>
    <property type="match status" value="1"/>
</dbReference>
<keyword evidence="6" id="KW-0539">Nucleus</keyword>